<dbReference type="Proteomes" id="UP000077202">
    <property type="component" value="Unassembled WGS sequence"/>
</dbReference>
<evidence type="ECO:0000256" key="2">
    <source>
        <dbReference type="SAM" id="MobiDB-lite"/>
    </source>
</evidence>
<feature type="compositionally biased region" description="Basic and acidic residues" evidence="2">
    <location>
        <begin position="543"/>
        <end position="602"/>
    </location>
</feature>
<feature type="compositionally biased region" description="Polar residues" evidence="2">
    <location>
        <begin position="364"/>
        <end position="382"/>
    </location>
</feature>
<reference evidence="3" key="1">
    <citation type="submission" date="2016-03" db="EMBL/GenBank/DDBJ databases">
        <title>Mechanisms controlling the formation of the plant cell surface in tip-growing cells are functionally conserved among land plants.</title>
        <authorList>
            <person name="Honkanen S."/>
            <person name="Jones V.A."/>
            <person name="Morieri G."/>
            <person name="Champion C."/>
            <person name="Hetherington A.J."/>
            <person name="Kelly S."/>
            <person name="Saint-Marcoux D."/>
            <person name="Proust H."/>
            <person name="Prescott H."/>
            <person name="Dolan L."/>
        </authorList>
    </citation>
    <scope>NUCLEOTIDE SEQUENCE [LARGE SCALE GENOMIC DNA]</scope>
    <source>
        <tissue evidence="3">Whole gametophyte</tissue>
    </source>
</reference>
<feature type="region of interest" description="Disordered" evidence="2">
    <location>
        <begin position="277"/>
        <end position="690"/>
    </location>
</feature>
<feature type="compositionally biased region" description="Polar residues" evidence="2">
    <location>
        <begin position="936"/>
        <end position="956"/>
    </location>
</feature>
<feature type="compositionally biased region" description="Polar residues" evidence="2">
    <location>
        <begin position="508"/>
        <end position="520"/>
    </location>
</feature>
<evidence type="ECO:0000313" key="3">
    <source>
        <dbReference type="EMBL" id="OAE34804.1"/>
    </source>
</evidence>
<name>A0A176WPP9_MARPO</name>
<dbReference type="GO" id="GO:0015031">
    <property type="term" value="P:protein transport"/>
    <property type="evidence" value="ECO:0007669"/>
    <property type="project" value="InterPro"/>
</dbReference>
<evidence type="ECO:0000313" key="4">
    <source>
        <dbReference type="Proteomes" id="UP000077202"/>
    </source>
</evidence>
<feature type="compositionally biased region" description="Polar residues" evidence="2">
    <location>
        <begin position="916"/>
        <end position="928"/>
    </location>
</feature>
<feature type="compositionally biased region" description="Basic and acidic residues" evidence="2">
    <location>
        <begin position="611"/>
        <end position="634"/>
    </location>
</feature>
<dbReference type="Gene3D" id="1.20.1260.60">
    <property type="entry name" value="Vacuolar protein sorting-associated protein Ist1"/>
    <property type="match status" value="1"/>
</dbReference>
<feature type="compositionally biased region" description="Low complexity" evidence="2">
    <location>
        <begin position="280"/>
        <end position="298"/>
    </location>
</feature>
<dbReference type="Pfam" id="PF03398">
    <property type="entry name" value="Ist1"/>
    <property type="match status" value="1"/>
</dbReference>
<dbReference type="InterPro" id="IPR042277">
    <property type="entry name" value="IST1-like"/>
</dbReference>
<feature type="region of interest" description="Disordered" evidence="2">
    <location>
        <begin position="1"/>
        <end position="45"/>
    </location>
</feature>
<sequence>MGKPSPPRLRRSEGGEAREAKGGGKGREAQRSAATKAREDEGGAGDLELSTGLDFCGAEASGIQRVASRALGIVESKTLLRLAMSRIKLLRNKRDISVKQMRKDIAQLLQTGQEPSARIRVEHIAREQNIMAAYDILELFCELIIVRLPIIEAQKVCPADLKEAISSVIFASPRCADLPELLQIRTLFTTKYGKEFVAAAAELRPECGVNRRIIEKLSVRAPPGEAKLKLLKEIAAEYKVDWDPADTEAELLKRPEDLLDGPKQFYGASSAPLPDAPLVSNSASVKDSSSFPQRASNAPPQPPHPPPSAPSPPSAPGPIQMLPLDQSSSDEDHPPQTASSIRKPQFLPFTAPPPSKRVPADSPPKSSVSRPATTNTSSTEGNYESKKSVSKADSYSQSRKESRGDHRKPVNYENVAAAAQAAAESANRAVAAARAAAQLAKKEESSPSPPRSRRASLQPKSDSDDEDSGGEAPFLLYERRRNSSKSTGEPLKHERRESLPKRSDTEIRSSGASLNRQNVGEEQEFSFRLTTQEDPKASISKRSNSEDRDESSHWRSISDERLEDSNRRSKSDDRKGRIRRSDSDDRQEVLFRRTSSGDRADEQQESTSWKRGAERRAEYDVEPPQKIDPEKESFWKTPETLRSGSDSISKKIDAGIFTGQADEDDIDYQRKSSNSKMNEHGRYGDASNIFSRTDSAESNLFKRSDSAEVDLRSSDESFYDTKPGFATPKFDDEEYSASHRNLRVSSIHDEDSYKRNSSTAKVSSPTLKPSFNDFWRTESLSHRTPEEDELFVKKFSFSGREDVKPLEKAKSDTLFETAAENSFAASAESIDRAGSDPLYTRSLIGDETRPLKQEPTIPSKSRRTRGNSILLNRDTSDDVSSPVRRSRTYSQDSQSRSQNSSTFDDAASPPVKHSVSYKSTPSVNSSAYHSPETQRESSPPSILTGSASGSANTSPGSVHPKLPDIDDLTARFEALKAAKR</sequence>
<feature type="compositionally biased region" description="Basic and acidic residues" evidence="2">
    <location>
        <begin position="490"/>
        <end position="507"/>
    </location>
</feature>
<dbReference type="InterPro" id="IPR005061">
    <property type="entry name" value="Ist1"/>
</dbReference>
<dbReference type="PANTHER" id="PTHR12161">
    <property type="entry name" value="IST1 FAMILY MEMBER"/>
    <property type="match status" value="1"/>
</dbReference>
<comment type="caution">
    <text evidence="3">The sequence shown here is derived from an EMBL/GenBank/DDBJ whole genome shotgun (WGS) entry which is preliminary data.</text>
</comment>
<accession>A0A176WPP9</accession>
<organism evidence="3 4">
    <name type="scientific">Marchantia polymorpha subsp. ruderalis</name>
    <dbReference type="NCBI Taxonomy" id="1480154"/>
    <lineage>
        <taxon>Eukaryota</taxon>
        <taxon>Viridiplantae</taxon>
        <taxon>Streptophyta</taxon>
        <taxon>Embryophyta</taxon>
        <taxon>Marchantiophyta</taxon>
        <taxon>Marchantiopsida</taxon>
        <taxon>Marchantiidae</taxon>
        <taxon>Marchantiales</taxon>
        <taxon>Marchantiaceae</taxon>
        <taxon>Marchantia</taxon>
    </lineage>
</organism>
<keyword evidence="4" id="KW-1185">Reference proteome</keyword>
<evidence type="ECO:0000256" key="1">
    <source>
        <dbReference type="ARBA" id="ARBA00005536"/>
    </source>
</evidence>
<dbReference type="FunFam" id="1.20.1260.60:FF:000003">
    <property type="entry name" value="IST1-like protein isoform A"/>
    <property type="match status" value="1"/>
</dbReference>
<feature type="compositionally biased region" description="Low complexity" evidence="2">
    <location>
        <begin position="878"/>
        <end position="901"/>
    </location>
</feature>
<proteinExistence type="inferred from homology"/>
<feature type="region of interest" description="Disordered" evidence="2">
    <location>
        <begin position="825"/>
        <end position="966"/>
    </location>
</feature>
<dbReference type="AlphaFoldDB" id="A0A176WPP9"/>
<protein>
    <recommendedName>
        <fullName evidence="5">IST1-like protein</fullName>
    </recommendedName>
</protein>
<feature type="compositionally biased region" description="Basic and acidic residues" evidence="2">
    <location>
        <begin position="398"/>
        <end position="410"/>
    </location>
</feature>
<comment type="similarity">
    <text evidence="1">Belongs to the IST1 family.</text>
</comment>
<feature type="compositionally biased region" description="Low complexity" evidence="2">
    <location>
        <begin position="413"/>
        <end position="439"/>
    </location>
</feature>
<gene>
    <name evidence="3" type="ORF">AXG93_2528s1700</name>
</gene>
<feature type="region of interest" description="Disordered" evidence="2">
    <location>
        <begin position="713"/>
        <end position="733"/>
    </location>
</feature>
<feature type="compositionally biased region" description="Basic and acidic residues" evidence="2">
    <location>
        <begin position="10"/>
        <end position="41"/>
    </location>
</feature>
<dbReference type="PANTHER" id="PTHR12161:SF5">
    <property type="entry name" value="IST1 HOMOLOG"/>
    <property type="match status" value="1"/>
</dbReference>
<dbReference type="EMBL" id="LVLJ01000312">
    <property type="protein sequence ID" value="OAE34804.1"/>
    <property type="molecule type" value="Genomic_DNA"/>
</dbReference>
<feature type="compositionally biased region" description="Pro residues" evidence="2">
    <location>
        <begin position="299"/>
        <end position="316"/>
    </location>
</feature>
<evidence type="ECO:0008006" key="5">
    <source>
        <dbReference type="Google" id="ProtNLM"/>
    </source>
</evidence>